<dbReference type="RefSeq" id="XP_066922196.1">
    <property type="nucleotide sequence ID" value="XM_067066095.1"/>
</dbReference>
<feature type="chain" id="PRO_5029580173" evidence="2">
    <location>
        <begin position="19"/>
        <end position="623"/>
    </location>
</feature>
<feature type="compositionally biased region" description="Basic and acidic residues" evidence="1">
    <location>
        <begin position="401"/>
        <end position="413"/>
    </location>
</feature>
<dbReference type="GeneID" id="136809556"/>
<dbReference type="AlphaFoldDB" id="A0A7M5UQ84"/>
<dbReference type="EnsemblMetazoa" id="CLYHEMT000874.1">
    <property type="protein sequence ID" value="CLYHEMP000874.1"/>
    <property type="gene ID" value="CLYHEMG000874"/>
</dbReference>
<feature type="region of interest" description="Disordered" evidence="1">
    <location>
        <begin position="401"/>
        <end position="451"/>
    </location>
</feature>
<evidence type="ECO:0000256" key="1">
    <source>
        <dbReference type="SAM" id="MobiDB-lite"/>
    </source>
</evidence>
<keyword evidence="4" id="KW-1185">Reference proteome</keyword>
<evidence type="ECO:0000313" key="3">
    <source>
        <dbReference type="EnsemblMetazoa" id="CLYHEMP000874.1"/>
    </source>
</evidence>
<evidence type="ECO:0000313" key="4">
    <source>
        <dbReference type="Proteomes" id="UP000594262"/>
    </source>
</evidence>
<accession>A0A7M5UQ84</accession>
<feature type="signal peptide" evidence="2">
    <location>
        <begin position="1"/>
        <end position="18"/>
    </location>
</feature>
<feature type="compositionally biased region" description="Polar residues" evidence="1">
    <location>
        <begin position="435"/>
        <end position="451"/>
    </location>
</feature>
<organism evidence="3 4">
    <name type="scientific">Clytia hemisphaerica</name>
    <dbReference type="NCBI Taxonomy" id="252671"/>
    <lineage>
        <taxon>Eukaryota</taxon>
        <taxon>Metazoa</taxon>
        <taxon>Cnidaria</taxon>
        <taxon>Hydrozoa</taxon>
        <taxon>Hydroidolina</taxon>
        <taxon>Leptothecata</taxon>
        <taxon>Obeliida</taxon>
        <taxon>Clytiidae</taxon>
        <taxon>Clytia</taxon>
    </lineage>
</organism>
<keyword evidence="2" id="KW-0732">Signal</keyword>
<evidence type="ECO:0000256" key="2">
    <source>
        <dbReference type="SAM" id="SignalP"/>
    </source>
</evidence>
<reference evidence="3" key="1">
    <citation type="submission" date="2021-01" db="UniProtKB">
        <authorList>
            <consortium name="EnsemblMetazoa"/>
        </authorList>
    </citation>
    <scope>IDENTIFICATION</scope>
</reference>
<protein>
    <submittedName>
        <fullName evidence="3">Uncharacterized protein</fullName>
    </submittedName>
</protein>
<sequence length="623" mass="72375">MPFYNMLLFLLSFLLTFAVSGGMRARPSYGEAFLQEILDQRQISHLTLLASQNFDPAPEYVKIRSELRSTFNQAINEYIERNIDSMRVLHNEQRKFQLIKEIDELTSEYSSLIDRYFGDGLPLWQREVLKDQMEKTRDHILSLYQLLWNHYNDTHRSLIKQIQPKRTEGIAIQGVYITDLDFIKLHQKVEQLRGKNLPVEQGVLDKLQNLVTELVDREKSSLDNLKFDYVFQWNRIVEERSKSQKSDVDDFRNDFIFRFKQLERTEQSVLSSVKKNKLMSEIDELLTMAKDHKKSIIKMQREVSTEESSKIIQSAKHVFSFFDKIYDSRIKNPVFELKLHKAVNEISYSLKKKTESPSLKRQHMRKWNQYFYDEINGRFEESRQAKKLSLEFLEKMLSEKRLQKTTEPSRQETKPIPSPSSITKVGKSTREANSKHTTVNTSDRCANPNLNTDADTQSFTAMLSKLYDNTIELFSLAIESCLDLIPDSEYANEIIIATFSTVRKVGRATAKTFDESVEIVAKGFHSATEYVVKVYQITTENVGAALDQGVHAISVTKDKGVTGFWWACDQADKTLDSFDTIHDILHEFTKETVHSGVANASEFLQNIATRETLNEIWNFFLFN</sequence>
<proteinExistence type="predicted"/>
<dbReference type="Proteomes" id="UP000594262">
    <property type="component" value="Unplaced"/>
</dbReference>
<name>A0A7M5UQ84_9CNID</name>